<reference evidence="2 3" key="1">
    <citation type="submission" date="2019-07" db="EMBL/GenBank/DDBJ databases">
        <title>Pseudomonas mangiferae sp. nov., isolated from bark of mango tree in Thailand.</title>
        <authorList>
            <person name="Srisuk N."/>
            <person name="Anurat P."/>
        </authorList>
    </citation>
    <scope>NUCLEOTIDE SEQUENCE [LARGE SCALE GENOMIC DNA]</scope>
    <source>
        <strain evidence="2 3">DMKU_BBB3-04</strain>
    </source>
</reference>
<sequence>MNWTLVIGDKRLSSWSLRAWLALRLSGASFQEQRVWLGRPDSAAALRAHSPTGKVPVLQTEDGPVWDSLAIGEYLAERFPERDLWPRDRATRALARACCAEMHSGFVALRSHLPMDLQRDAPPDSLPDEVQADIHRIVELWQYCRDRSAGNGDFLLGDPGLIDAFFAPVAARFRSYRIDLPAAAQAYVNTLYQWPAFQAWRQDALEETQP</sequence>
<dbReference type="PROSITE" id="PS50404">
    <property type="entry name" value="GST_NTER"/>
    <property type="match status" value="1"/>
</dbReference>
<dbReference type="AlphaFoldDB" id="A0A553H3G5"/>
<dbReference type="SUPFAM" id="SSF52833">
    <property type="entry name" value="Thioredoxin-like"/>
    <property type="match status" value="1"/>
</dbReference>
<accession>A0A553H3G5</accession>
<dbReference type="GO" id="GO:0006559">
    <property type="term" value="P:L-phenylalanine catabolic process"/>
    <property type="evidence" value="ECO:0007669"/>
    <property type="project" value="TreeGrafter"/>
</dbReference>
<protein>
    <submittedName>
        <fullName evidence="2">Glutathione S-transferase family protein</fullName>
    </submittedName>
</protein>
<dbReference type="GO" id="GO:0016034">
    <property type="term" value="F:maleylacetoacetate isomerase activity"/>
    <property type="evidence" value="ECO:0007669"/>
    <property type="project" value="TreeGrafter"/>
</dbReference>
<evidence type="ECO:0000259" key="1">
    <source>
        <dbReference type="PROSITE" id="PS50404"/>
    </source>
</evidence>
<dbReference type="GO" id="GO:0006749">
    <property type="term" value="P:glutathione metabolic process"/>
    <property type="evidence" value="ECO:0007669"/>
    <property type="project" value="TreeGrafter"/>
</dbReference>
<dbReference type="Gene3D" id="1.20.1050.10">
    <property type="match status" value="1"/>
</dbReference>
<gene>
    <name evidence="2" type="ORF">FM069_03665</name>
</gene>
<dbReference type="CDD" id="cd03043">
    <property type="entry name" value="GST_N_1"/>
    <property type="match status" value="1"/>
</dbReference>
<dbReference type="PANTHER" id="PTHR42673:SF4">
    <property type="entry name" value="MALEYLACETOACETATE ISOMERASE"/>
    <property type="match status" value="1"/>
</dbReference>
<feature type="domain" description="GST N-terminal" evidence="1">
    <location>
        <begin position="3"/>
        <end position="83"/>
    </location>
</feature>
<dbReference type="RefSeq" id="WP_143486924.1">
    <property type="nucleotide sequence ID" value="NZ_VJOY01000002.1"/>
</dbReference>
<organism evidence="2 3">
    <name type="scientific">Pseudomonas mangiferae</name>
    <dbReference type="NCBI Taxonomy" id="2593654"/>
    <lineage>
        <taxon>Bacteria</taxon>
        <taxon>Pseudomonadati</taxon>
        <taxon>Pseudomonadota</taxon>
        <taxon>Gammaproteobacteria</taxon>
        <taxon>Pseudomonadales</taxon>
        <taxon>Pseudomonadaceae</taxon>
        <taxon>Pseudomonas</taxon>
    </lineage>
</organism>
<dbReference type="GO" id="GO:0004364">
    <property type="term" value="F:glutathione transferase activity"/>
    <property type="evidence" value="ECO:0007669"/>
    <property type="project" value="TreeGrafter"/>
</dbReference>
<dbReference type="InterPro" id="IPR004045">
    <property type="entry name" value="Glutathione_S-Trfase_N"/>
</dbReference>
<proteinExistence type="predicted"/>
<dbReference type="InterPro" id="IPR036249">
    <property type="entry name" value="Thioredoxin-like_sf"/>
</dbReference>
<dbReference type="Gene3D" id="3.40.30.10">
    <property type="entry name" value="Glutaredoxin"/>
    <property type="match status" value="1"/>
</dbReference>
<dbReference type="EMBL" id="VJOY01000002">
    <property type="protein sequence ID" value="TRX76296.1"/>
    <property type="molecule type" value="Genomic_DNA"/>
</dbReference>
<dbReference type="SFLD" id="SFLDS00019">
    <property type="entry name" value="Glutathione_Transferase_(cytos"/>
    <property type="match status" value="1"/>
</dbReference>
<evidence type="ECO:0000313" key="2">
    <source>
        <dbReference type="EMBL" id="TRX76296.1"/>
    </source>
</evidence>
<dbReference type="CDD" id="cd03194">
    <property type="entry name" value="GST_C_3"/>
    <property type="match status" value="1"/>
</dbReference>
<name>A0A553H3G5_9PSED</name>
<keyword evidence="2" id="KW-0808">Transferase</keyword>
<evidence type="ECO:0000313" key="3">
    <source>
        <dbReference type="Proteomes" id="UP000315235"/>
    </source>
</evidence>
<dbReference type="InterPro" id="IPR036282">
    <property type="entry name" value="Glutathione-S-Trfase_C_sf"/>
</dbReference>
<comment type="caution">
    <text evidence="2">The sequence shown here is derived from an EMBL/GenBank/DDBJ whole genome shotgun (WGS) entry which is preliminary data.</text>
</comment>
<keyword evidence="3" id="KW-1185">Reference proteome</keyword>
<dbReference type="OrthoDB" id="9799538at2"/>
<dbReference type="Proteomes" id="UP000315235">
    <property type="component" value="Unassembled WGS sequence"/>
</dbReference>
<dbReference type="SUPFAM" id="SSF47616">
    <property type="entry name" value="GST C-terminal domain-like"/>
    <property type="match status" value="1"/>
</dbReference>
<dbReference type="PANTHER" id="PTHR42673">
    <property type="entry name" value="MALEYLACETOACETATE ISOMERASE"/>
    <property type="match status" value="1"/>
</dbReference>
<dbReference type="InterPro" id="IPR040079">
    <property type="entry name" value="Glutathione_S-Trfase"/>
</dbReference>
<dbReference type="Pfam" id="PF13409">
    <property type="entry name" value="GST_N_2"/>
    <property type="match status" value="1"/>
</dbReference>